<reference evidence="2" key="1">
    <citation type="submission" date="2022-03" db="EMBL/GenBank/DDBJ databases">
        <title>Draft Genome Sequence of Firmicute Strain S0AB, a Heterotrophic Iron/Sulfur-Oxidizing Extreme Acidophile.</title>
        <authorList>
            <person name="Vergara E."/>
            <person name="Pakostova E."/>
            <person name="Johnson D.B."/>
            <person name="Holmes D.S."/>
        </authorList>
    </citation>
    <scope>NUCLEOTIDE SEQUENCE</scope>
    <source>
        <strain evidence="2">S0AB</strain>
    </source>
</reference>
<comment type="caution">
    <text evidence="2">The sequence shown here is derived from an EMBL/GenBank/DDBJ whole genome shotgun (WGS) entry which is preliminary data.</text>
</comment>
<proteinExistence type="predicted"/>
<dbReference type="Proteomes" id="UP001139263">
    <property type="component" value="Unassembled WGS sequence"/>
</dbReference>
<organism evidence="2 3">
    <name type="scientific">Sulfoacidibacillus ferrooxidans</name>
    <dbReference type="NCBI Taxonomy" id="2005001"/>
    <lineage>
        <taxon>Bacteria</taxon>
        <taxon>Bacillati</taxon>
        <taxon>Bacillota</taxon>
        <taxon>Bacilli</taxon>
        <taxon>Bacillales</taxon>
        <taxon>Alicyclobacillaceae</taxon>
        <taxon>Sulfoacidibacillus</taxon>
    </lineage>
</organism>
<evidence type="ECO:0000313" key="3">
    <source>
        <dbReference type="Proteomes" id="UP001139263"/>
    </source>
</evidence>
<keyword evidence="1" id="KW-0812">Transmembrane</keyword>
<protein>
    <submittedName>
        <fullName evidence="2">Uncharacterized protein</fullName>
    </submittedName>
</protein>
<name>A0A9X2AAP8_9BACL</name>
<sequence length="39" mass="4472">MYGVFGAYTQWAVVFLIIFVLFFLLVPAYREVCQTVPVA</sequence>
<dbReference type="EMBL" id="JALBUF010000001">
    <property type="protein sequence ID" value="MCI0181824.1"/>
    <property type="molecule type" value="Genomic_DNA"/>
</dbReference>
<evidence type="ECO:0000256" key="1">
    <source>
        <dbReference type="SAM" id="Phobius"/>
    </source>
</evidence>
<accession>A0A9X2AAP8</accession>
<gene>
    <name evidence="2" type="ORF">MM817_00069</name>
</gene>
<keyword evidence="1" id="KW-1133">Transmembrane helix</keyword>
<evidence type="ECO:0000313" key="2">
    <source>
        <dbReference type="EMBL" id="MCI0181824.1"/>
    </source>
</evidence>
<keyword evidence="3" id="KW-1185">Reference proteome</keyword>
<feature type="transmembrane region" description="Helical" evidence="1">
    <location>
        <begin position="6"/>
        <end position="26"/>
    </location>
</feature>
<dbReference type="AlphaFoldDB" id="A0A9X2AAP8"/>
<keyword evidence="1" id="KW-0472">Membrane</keyword>